<proteinExistence type="inferred from homology"/>
<dbReference type="Gene3D" id="1.10.3730.20">
    <property type="match status" value="1"/>
</dbReference>
<dbReference type="InterPro" id="IPR037185">
    <property type="entry name" value="EmrE-like"/>
</dbReference>
<dbReference type="Proteomes" id="UP001589896">
    <property type="component" value="Unassembled WGS sequence"/>
</dbReference>
<comment type="subcellular location">
    <subcellularLocation>
        <location evidence="1 8">Cell membrane</location>
        <topology evidence="1 8">Multi-pass membrane protein</topology>
    </subcellularLocation>
</comment>
<dbReference type="RefSeq" id="WP_386671584.1">
    <property type="nucleotide sequence ID" value="NZ_JBHLTG010000005.1"/>
</dbReference>
<feature type="transmembrane region" description="Helical" evidence="9">
    <location>
        <begin position="59"/>
        <end position="78"/>
    </location>
</feature>
<feature type="transmembrane region" description="Helical" evidence="9">
    <location>
        <begin position="26"/>
        <end position="47"/>
    </location>
</feature>
<evidence type="ECO:0000256" key="3">
    <source>
        <dbReference type="ARBA" id="ARBA00022475"/>
    </source>
</evidence>
<accession>A0ABV6RU56</accession>
<dbReference type="Pfam" id="PF00893">
    <property type="entry name" value="Multi_Drug_Res"/>
    <property type="match status" value="1"/>
</dbReference>
<keyword evidence="11" id="KW-1185">Reference proteome</keyword>
<comment type="similarity">
    <text evidence="7 8">Belongs to the drug/metabolite transporter (DMT) superfamily. Small multidrug resistance (SMR) (TC 2.A.7.1) family.</text>
</comment>
<keyword evidence="4 8" id="KW-0812">Transmembrane</keyword>
<evidence type="ECO:0000256" key="6">
    <source>
        <dbReference type="ARBA" id="ARBA00023136"/>
    </source>
</evidence>
<dbReference type="SUPFAM" id="SSF103481">
    <property type="entry name" value="Multidrug resistance efflux transporter EmrE"/>
    <property type="match status" value="1"/>
</dbReference>
<dbReference type="PANTHER" id="PTHR30561">
    <property type="entry name" value="SMR FAMILY PROTON-DEPENDENT DRUG EFFLUX TRANSPORTER SUGE"/>
    <property type="match status" value="1"/>
</dbReference>
<gene>
    <name evidence="10" type="ORF">ACFFGH_19995</name>
</gene>
<sequence length="111" mass="11574">MAWVFLSAAIAFEVAATSLIGLTDGFKHLWWTVAVLSGYGVSFYMLAQAVRELEIGLVYAIWSGVGTAAIVTIGIVFLGESLTFPKLLGIGLIVAGVLVLNVMGGTSATHA</sequence>
<evidence type="ECO:0000256" key="1">
    <source>
        <dbReference type="ARBA" id="ARBA00004651"/>
    </source>
</evidence>
<protein>
    <submittedName>
        <fullName evidence="10">DMT family transporter</fullName>
    </submittedName>
</protein>
<evidence type="ECO:0000256" key="7">
    <source>
        <dbReference type="ARBA" id="ARBA00038032"/>
    </source>
</evidence>
<reference evidence="10 11" key="1">
    <citation type="submission" date="2024-09" db="EMBL/GenBank/DDBJ databases">
        <authorList>
            <person name="Sun Q."/>
            <person name="Mori K."/>
        </authorList>
    </citation>
    <scope>NUCLEOTIDE SEQUENCE [LARGE SCALE GENOMIC DNA]</scope>
    <source>
        <strain evidence="10 11">KCTC 23076</strain>
    </source>
</reference>
<evidence type="ECO:0000256" key="8">
    <source>
        <dbReference type="RuleBase" id="RU003942"/>
    </source>
</evidence>
<comment type="caution">
    <text evidence="10">The sequence shown here is derived from an EMBL/GenBank/DDBJ whole genome shotgun (WGS) entry which is preliminary data.</text>
</comment>
<organism evidence="10 11">
    <name type="scientific">Lysobacter korlensis</name>
    <dbReference type="NCBI Taxonomy" id="553636"/>
    <lineage>
        <taxon>Bacteria</taxon>
        <taxon>Pseudomonadati</taxon>
        <taxon>Pseudomonadota</taxon>
        <taxon>Gammaproteobacteria</taxon>
        <taxon>Lysobacterales</taxon>
        <taxon>Lysobacteraceae</taxon>
        <taxon>Lysobacter</taxon>
    </lineage>
</organism>
<dbReference type="InterPro" id="IPR045324">
    <property type="entry name" value="Small_multidrug_res"/>
</dbReference>
<evidence type="ECO:0000256" key="4">
    <source>
        <dbReference type="ARBA" id="ARBA00022692"/>
    </source>
</evidence>
<dbReference type="InterPro" id="IPR000390">
    <property type="entry name" value="Small_drug/metabolite_transptr"/>
</dbReference>
<dbReference type="PANTHER" id="PTHR30561:SF1">
    <property type="entry name" value="MULTIDRUG TRANSPORTER EMRE"/>
    <property type="match status" value="1"/>
</dbReference>
<evidence type="ECO:0000256" key="9">
    <source>
        <dbReference type="SAM" id="Phobius"/>
    </source>
</evidence>
<dbReference type="EMBL" id="JBHLTG010000005">
    <property type="protein sequence ID" value="MFC0680124.1"/>
    <property type="molecule type" value="Genomic_DNA"/>
</dbReference>
<keyword evidence="3" id="KW-1003">Cell membrane</keyword>
<name>A0ABV6RU56_9GAMM</name>
<keyword evidence="2" id="KW-0813">Transport</keyword>
<evidence type="ECO:0000256" key="5">
    <source>
        <dbReference type="ARBA" id="ARBA00022989"/>
    </source>
</evidence>
<evidence type="ECO:0000313" key="11">
    <source>
        <dbReference type="Proteomes" id="UP001589896"/>
    </source>
</evidence>
<evidence type="ECO:0000256" key="2">
    <source>
        <dbReference type="ARBA" id="ARBA00022448"/>
    </source>
</evidence>
<evidence type="ECO:0000313" key="10">
    <source>
        <dbReference type="EMBL" id="MFC0680124.1"/>
    </source>
</evidence>
<keyword evidence="5 9" id="KW-1133">Transmembrane helix</keyword>
<feature type="transmembrane region" description="Helical" evidence="9">
    <location>
        <begin position="84"/>
        <end position="103"/>
    </location>
</feature>
<keyword evidence="6 9" id="KW-0472">Membrane</keyword>